<name>A0A0S4LCK0_9BACT</name>
<dbReference type="EMBL" id="CZQA01000001">
    <property type="protein sequence ID" value="CUS33604.1"/>
    <property type="molecule type" value="Genomic_DNA"/>
</dbReference>
<protein>
    <recommendedName>
        <fullName evidence="3">Calpastatin</fullName>
    </recommendedName>
</protein>
<reference evidence="1 2" key="1">
    <citation type="submission" date="2015-10" db="EMBL/GenBank/DDBJ databases">
        <authorList>
            <person name="Gilbert D.G."/>
        </authorList>
    </citation>
    <scope>NUCLEOTIDE SEQUENCE [LARGE SCALE GENOMIC DNA]</scope>
    <source>
        <strain evidence="1">COMA1</strain>
    </source>
</reference>
<dbReference type="Proteomes" id="UP000199032">
    <property type="component" value="Unassembled WGS sequence"/>
</dbReference>
<organism evidence="1 2">
    <name type="scientific">Candidatus Nitrospira nitrosa</name>
    <dbReference type="NCBI Taxonomy" id="1742972"/>
    <lineage>
        <taxon>Bacteria</taxon>
        <taxon>Pseudomonadati</taxon>
        <taxon>Nitrospirota</taxon>
        <taxon>Nitrospiria</taxon>
        <taxon>Nitrospirales</taxon>
        <taxon>Nitrospiraceae</taxon>
        <taxon>Nitrospira</taxon>
    </lineage>
</organism>
<evidence type="ECO:0000313" key="2">
    <source>
        <dbReference type="Proteomes" id="UP000199032"/>
    </source>
</evidence>
<dbReference type="OrthoDB" id="9801870at2"/>
<dbReference type="AlphaFoldDB" id="A0A0S4LCK0"/>
<dbReference type="RefSeq" id="WP_090745160.1">
    <property type="nucleotide sequence ID" value="NZ_CZQA01000001.1"/>
</dbReference>
<dbReference type="Gene3D" id="1.25.40.380">
    <property type="entry name" value="Protein of unknown function DUF1810"/>
    <property type="match status" value="1"/>
</dbReference>
<dbReference type="PIRSF" id="PIRSF008546">
    <property type="entry name" value="UCP008546"/>
    <property type="match status" value="1"/>
</dbReference>
<gene>
    <name evidence="1" type="ORF">COMA1_11245</name>
</gene>
<dbReference type="Pfam" id="PF08837">
    <property type="entry name" value="DUF1810"/>
    <property type="match status" value="1"/>
</dbReference>
<dbReference type="SUPFAM" id="SSF140736">
    <property type="entry name" value="Rv1873-like"/>
    <property type="match status" value="1"/>
</dbReference>
<dbReference type="InterPro" id="IPR036287">
    <property type="entry name" value="Rv1873-like_sf"/>
</dbReference>
<dbReference type="STRING" id="1742972.COMA1_11245"/>
<keyword evidence="2" id="KW-1185">Reference proteome</keyword>
<accession>A0A0S4LCK0</accession>
<evidence type="ECO:0000313" key="1">
    <source>
        <dbReference type="EMBL" id="CUS33604.1"/>
    </source>
</evidence>
<evidence type="ECO:0008006" key="3">
    <source>
        <dbReference type="Google" id="ProtNLM"/>
    </source>
</evidence>
<dbReference type="InterPro" id="IPR014937">
    <property type="entry name" value="DUF1810"/>
</dbReference>
<sequence length="147" mass="16763">MSDAYNLHRFLDAQELVHDTVLAELRAGRKSSHWIWFIFPQIAGLGHSSMAQQFAIGSLNEAKAYFQHPILGPRLRECTQLVLNVEGRSAEEIFPYPDNLKFRSCMTLFMVATTDNALFKSALLKYFDGQPDQVTLDILARQNMPRC</sequence>
<proteinExistence type="predicted"/>